<dbReference type="Proteomes" id="UP000242146">
    <property type="component" value="Unassembled WGS sequence"/>
</dbReference>
<proteinExistence type="predicted"/>
<evidence type="ECO:0000256" key="1">
    <source>
        <dbReference type="SAM" id="Coils"/>
    </source>
</evidence>
<evidence type="ECO:0000256" key="2">
    <source>
        <dbReference type="SAM" id="MobiDB-lite"/>
    </source>
</evidence>
<dbReference type="GO" id="GO:0005886">
    <property type="term" value="C:plasma membrane"/>
    <property type="evidence" value="ECO:0007669"/>
    <property type="project" value="TreeGrafter"/>
</dbReference>
<dbReference type="InterPro" id="IPR028245">
    <property type="entry name" value="PIL1/LSP1"/>
</dbReference>
<feature type="compositionally biased region" description="Low complexity" evidence="2">
    <location>
        <begin position="371"/>
        <end position="384"/>
    </location>
</feature>
<sequence>MVSFIHSLVNKSTPYDPNLLQFLDSQKKVSTQWLQLADQQRIAANDLMLFGRPLGDDLTDVTSKTGNILNKWVEVINNFSATCDQFQMTMKSIADRESTQHRSREKVRKLEDSLISLERDRPAALDKHAELKQRLDRAKEANAVDECELDNFKRVVVREAIYLFLNGMHEFASKTDIISCFGKYIADELEVTPIKITEERRPYRATEHTSRIVKDASANIDNWKPDDAKLRRTLTSHHGTNPLIAQQKALPPAPSMSTSSKSNTSTTNYRSSPKPPLTTQDSAYSLHKPDALDAFTFVIFWSLSFSIGLPDHQKLYQFYADYSPPKTYEEMTRMYQSNAVFHPTSSPGQSGRIDAGGFALPNNQFLQPQPSQSTSTTSNMSESSALGHRHTLSNTSNSSLPPAPASPLLSPHPVSPVPISPRLSPRLSPRPSPSPSPSNSSLLEPPLHHNPSPKPSSSSSSLRSPSPAPSTSTNKRQSRIAALRAKFQHE</sequence>
<evidence type="ECO:0008006" key="5">
    <source>
        <dbReference type="Google" id="ProtNLM"/>
    </source>
</evidence>
<accession>A0A1X2GJ20</accession>
<keyword evidence="1" id="KW-0175">Coiled coil</keyword>
<feature type="region of interest" description="Disordered" evidence="2">
    <location>
        <begin position="241"/>
        <end position="282"/>
    </location>
</feature>
<dbReference type="GO" id="GO:0036286">
    <property type="term" value="C:eisosome filament"/>
    <property type="evidence" value="ECO:0007669"/>
    <property type="project" value="TreeGrafter"/>
</dbReference>
<organism evidence="3 4">
    <name type="scientific">Hesseltinella vesiculosa</name>
    <dbReference type="NCBI Taxonomy" id="101127"/>
    <lineage>
        <taxon>Eukaryota</taxon>
        <taxon>Fungi</taxon>
        <taxon>Fungi incertae sedis</taxon>
        <taxon>Mucoromycota</taxon>
        <taxon>Mucoromycotina</taxon>
        <taxon>Mucoromycetes</taxon>
        <taxon>Mucorales</taxon>
        <taxon>Cunninghamellaceae</taxon>
        <taxon>Hesseltinella</taxon>
    </lineage>
</organism>
<dbReference type="GO" id="GO:0008289">
    <property type="term" value="F:lipid binding"/>
    <property type="evidence" value="ECO:0007669"/>
    <property type="project" value="TreeGrafter"/>
</dbReference>
<feature type="coiled-coil region" evidence="1">
    <location>
        <begin position="100"/>
        <end position="148"/>
    </location>
</feature>
<dbReference type="PANTHER" id="PTHR31962:SF1">
    <property type="entry name" value="SPHINGOLIPID LONG CHAIN BASE-RESPONSIVE PROTEIN PIL1"/>
    <property type="match status" value="1"/>
</dbReference>
<dbReference type="PANTHER" id="PTHR31962">
    <property type="entry name" value="SPHINGOLIPID LONG CHAIN BASE-RESPONSIVE PROTEIN PIL1"/>
    <property type="match status" value="1"/>
</dbReference>
<feature type="compositionally biased region" description="Polar residues" evidence="2">
    <location>
        <begin position="361"/>
        <end position="370"/>
    </location>
</feature>
<dbReference type="InterPro" id="IPR027267">
    <property type="entry name" value="AH/BAR_dom_sf"/>
</dbReference>
<comment type="caution">
    <text evidence="3">The sequence shown here is derived from an EMBL/GenBank/DDBJ whole genome shotgun (WGS) entry which is preliminary data.</text>
</comment>
<feature type="compositionally biased region" description="Polar residues" evidence="2">
    <location>
        <begin position="340"/>
        <end position="349"/>
    </location>
</feature>
<feature type="region of interest" description="Disordered" evidence="2">
    <location>
        <begin position="340"/>
        <end position="490"/>
    </location>
</feature>
<dbReference type="STRING" id="101127.A0A1X2GJ20"/>
<dbReference type="Pfam" id="PF13805">
    <property type="entry name" value="Pil1"/>
    <property type="match status" value="1"/>
</dbReference>
<name>A0A1X2GJ20_9FUNG</name>
<dbReference type="OrthoDB" id="5599269at2759"/>
<feature type="compositionally biased region" description="Low complexity" evidence="2">
    <location>
        <begin position="392"/>
        <end position="412"/>
    </location>
</feature>
<keyword evidence="4" id="KW-1185">Reference proteome</keyword>
<evidence type="ECO:0000313" key="3">
    <source>
        <dbReference type="EMBL" id="ORX54927.1"/>
    </source>
</evidence>
<dbReference type="EMBL" id="MCGT01000012">
    <property type="protein sequence ID" value="ORX54927.1"/>
    <property type="molecule type" value="Genomic_DNA"/>
</dbReference>
<dbReference type="AlphaFoldDB" id="A0A1X2GJ20"/>
<gene>
    <name evidence="3" type="ORF">DM01DRAFT_1286451</name>
</gene>
<reference evidence="3 4" key="1">
    <citation type="submission" date="2016-07" db="EMBL/GenBank/DDBJ databases">
        <title>Pervasive Adenine N6-methylation of Active Genes in Fungi.</title>
        <authorList>
            <consortium name="DOE Joint Genome Institute"/>
            <person name="Mondo S.J."/>
            <person name="Dannebaum R.O."/>
            <person name="Kuo R.C."/>
            <person name="Labutti K."/>
            <person name="Haridas S."/>
            <person name="Kuo A."/>
            <person name="Salamov A."/>
            <person name="Ahrendt S.R."/>
            <person name="Lipzen A."/>
            <person name="Sullivan W."/>
            <person name="Andreopoulos W.B."/>
            <person name="Clum A."/>
            <person name="Lindquist E."/>
            <person name="Daum C."/>
            <person name="Ramamoorthy G.K."/>
            <person name="Gryganskyi A."/>
            <person name="Culley D."/>
            <person name="Magnuson J.K."/>
            <person name="James T.Y."/>
            <person name="O'Malley M.A."/>
            <person name="Stajich J.E."/>
            <person name="Spatafora J.W."/>
            <person name="Visel A."/>
            <person name="Grigoriev I.V."/>
        </authorList>
    </citation>
    <scope>NUCLEOTIDE SEQUENCE [LARGE SCALE GENOMIC DNA]</scope>
    <source>
        <strain evidence="3 4">NRRL 3301</strain>
    </source>
</reference>
<evidence type="ECO:0000313" key="4">
    <source>
        <dbReference type="Proteomes" id="UP000242146"/>
    </source>
</evidence>
<dbReference type="GO" id="GO:0006897">
    <property type="term" value="P:endocytosis"/>
    <property type="evidence" value="ECO:0007669"/>
    <property type="project" value="TreeGrafter"/>
</dbReference>
<protein>
    <recommendedName>
        <fullName evidence="5">Eisosome component PIL1-domain-containing protein</fullName>
    </recommendedName>
</protein>
<feature type="compositionally biased region" description="Low complexity" evidence="2">
    <location>
        <begin position="255"/>
        <end position="272"/>
    </location>
</feature>
<feature type="compositionally biased region" description="Low complexity" evidence="2">
    <location>
        <begin position="455"/>
        <end position="475"/>
    </location>
</feature>
<dbReference type="GO" id="GO:0070941">
    <property type="term" value="P:eisosome assembly"/>
    <property type="evidence" value="ECO:0007669"/>
    <property type="project" value="TreeGrafter"/>
</dbReference>
<dbReference type="Gene3D" id="1.20.1270.60">
    <property type="entry name" value="Arfaptin homology (AH) domain/BAR domain"/>
    <property type="match status" value="1"/>
</dbReference>